<dbReference type="GO" id="GO:0042254">
    <property type="term" value="P:ribosome biogenesis"/>
    <property type="evidence" value="ECO:0007669"/>
    <property type="project" value="UniProtKB-UniRule"/>
</dbReference>
<dbReference type="InterPro" id="IPR027417">
    <property type="entry name" value="P-loop_NTPase"/>
</dbReference>
<evidence type="ECO:0000256" key="3">
    <source>
        <dbReference type="SAM" id="MobiDB-lite"/>
    </source>
</evidence>
<dbReference type="InterPro" id="IPR036726">
    <property type="entry name" value="GTP1_OBG_dom_sf"/>
</dbReference>
<dbReference type="Gene3D" id="2.70.210.12">
    <property type="entry name" value="GTP1/OBG domain"/>
    <property type="match status" value="1"/>
</dbReference>
<dbReference type="AlphaFoldDB" id="A0A915KIR2"/>
<dbReference type="Gene3D" id="3.40.50.300">
    <property type="entry name" value="P-loop containing nucleotide triphosphate hydrolases"/>
    <property type="match status" value="1"/>
</dbReference>
<evidence type="ECO:0000313" key="7">
    <source>
        <dbReference type="WBParaSite" id="nRc.2.0.1.t38295-RA"/>
    </source>
</evidence>
<evidence type="ECO:0000313" key="6">
    <source>
        <dbReference type="Proteomes" id="UP000887565"/>
    </source>
</evidence>
<keyword evidence="1" id="KW-0547">Nucleotide-binding</keyword>
<dbReference type="PANTHER" id="PTHR11702">
    <property type="entry name" value="DEVELOPMENTALLY REGULATED GTP-BINDING PROTEIN-RELATED"/>
    <property type="match status" value="1"/>
</dbReference>
<evidence type="ECO:0000259" key="4">
    <source>
        <dbReference type="PROSITE" id="PS51710"/>
    </source>
</evidence>
<dbReference type="PROSITE" id="PS51883">
    <property type="entry name" value="OBG"/>
    <property type="match status" value="1"/>
</dbReference>
<dbReference type="GO" id="GO:0003924">
    <property type="term" value="F:GTPase activity"/>
    <property type="evidence" value="ECO:0007669"/>
    <property type="project" value="InterPro"/>
</dbReference>
<dbReference type="InterPro" id="IPR006073">
    <property type="entry name" value="GTP-bd"/>
</dbReference>
<dbReference type="GO" id="GO:0005525">
    <property type="term" value="F:GTP binding"/>
    <property type="evidence" value="ECO:0007669"/>
    <property type="project" value="UniProtKB-KW"/>
</dbReference>
<dbReference type="SUPFAM" id="SSF82051">
    <property type="entry name" value="Obg GTP-binding protein N-terminal domain"/>
    <property type="match status" value="1"/>
</dbReference>
<keyword evidence="2" id="KW-0342">GTP-binding</keyword>
<protein>
    <submittedName>
        <fullName evidence="7">GTP-binding protein 10</fullName>
    </submittedName>
</protein>
<evidence type="ECO:0000256" key="2">
    <source>
        <dbReference type="ARBA" id="ARBA00023134"/>
    </source>
</evidence>
<dbReference type="InterPro" id="IPR006169">
    <property type="entry name" value="GTP1_OBG_dom"/>
</dbReference>
<dbReference type="Proteomes" id="UP000887565">
    <property type="component" value="Unplaced"/>
</dbReference>
<reference evidence="7" key="1">
    <citation type="submission" date="2022-11" db="UniProtKB">
        <authorList>
            <consortium name="WormBaseParasite"/>
        </authorList>
    </citation>
    <scope>IDENTIFICATION</scope>
</reference>
<evidence type="ECO:0000259" key="5">
    <source>
        <dbReference type="PROSITE" id="PS51883"/>
    </source>
</evidence>
<dbReference type="SUPFAM" id="SSF52540">
    <property type="entry name" value="P-loop containing nucleoside triphosphate hydrolases"/>
    <property type="match status" value="1"/>
</dbReference>
<feature type="domain" description="OBG-type G" evidence="4">
    <location>
        <begin position="229"/>
        <end position="393"/>
    </location>
</feature>
<name>A0A915KIR2_ROMCU</name>
<proteinExistence type="predicted"/>
<feature type="domain" description="Obg" evidence="5">
    <location>
        <begin position="37"/>
        <end position="175"/>
    </location>
</feature>
<dbReference type="InterPro" id="IPR031167">
    <property type="entry name" value="G_OBG"/>
</dbReference>
<feature type="region of interest" description="Disordered" evidence="3">
    <location>
        <begin position="1"/>
        <end position="36"/>
    </location>
</feature>
<dbReference type="InterPro" id="IPR045086">
    <property type="entry name" value="OBG_GTPase"/>
</dbReference>
<sequence length="433" mass="48435">TSPPKILAIGDPRPQKSHPTPVPDLGDPSQIKGNGGTLYDDLAKIRVRGGRGGDGSSTYGGVGGCGGDVYLKAASNFRFSMTKFLKSNVKKLSFVAQSGRNSSQLNVVGEKGQDLYVKVPMGITIETPDRKKIGDLNKPDEQILVAKGAEGGSAKFNFKGQMAQSQLLCLHLKLIADIGFVSKRGKIDFIESLIEDRAADFAYTMYKKLFASAMTSPKNFNLEFVVSVTTIRPQIGIMAYDDYRRISLADLPGLIEGAHVDEGMGHTFLKHVERTMLLMFVVDVNGFQLSVDDQYRNAYETILLLNRELELYDPALLDKPAILCVNKSDTDVGGYKFKKLMEKLKHREKYSSEILSNFAQPDHFIDFMDIIPICAKDARSALELKLKLRNYLDMIDVMRKEKMQNLHDDEEERSTKDYTRMLSKIYDSTLTFH</sequence>
<dbReference type="WBParaSite" id="nRc.2.0.1.t38295-RA">
    <property type="protein sequence ID" value="nRc.2.0.1.t38295-RA"/>
    <property type="gene ID" value="nRc.2.0.1.g38295"/>
</dbReference>
<dbReference type="GO" id="GO:0005739">
    <property type="term" value="C:mitochondrion"/>
    <property type="evidence" value="ECO:0007669"/>
    <property type="project" value="TreeGrafter"/>
</dbReference>
<dbReference type="PANTHER" id="PTHR11702:SF43">
    <property type="entry name" value="GTP-BINDING PROTEIN 10"/>
    <property type="match status" value="1"/>
</dbReference>
<dbReference type="Pfam" id="PF01018">
    <property type="entry name" value="GTP1_OBG"/>
    <property type="match status" value="1"/>
</dbReference>
<organism evidence="6 7">
    <name type="scientific">Romanomermis culicivorax</name>
    <name type="common">Nematode worm</name>
    <dbReference type="NCBI Taxonomy" id="13658"/>
    <lineage>
        <taxon>Eukaryota</taxon>
        <taxon>Metazoa</taxon>
        <taxon>Ecdysozoa</taxon>
        <taxon>Nematoda</taxon>
        <taxon>Enoplea</taxon>
        <taxon>Dorylaimia</taxon>
        <taxon>Mermithida</taxon>
        <taxon>Mermithoidea</taxon>
        <taxon>Mermithidae</taxon>
        <taxon>Romanomermis</taxon>
    </lineage>
</organism>
<evidence type="ECO:0000256" key="1">
    <source>
        <dbReference type="ARBA" id="ARBA00022741"/>
    </source>
</evidence>
<dbReference type="PRINTS" id="PR00326">
    <property type="entry name" value="GTP1OBG"/>
</dbReference>
<dbReference type="PROSITE" id="PS51710">
    <property type="entry name" value="G_OBG"/>
    <property type="match status" value="1"/>
</dbReference>
<dbReference type="Pfam" id="PF01926">
    <property type="entry name" value="MMR_HSR1"/>
    <property type="match status" value="1"/>
</dbReference>
<accession>A0A915KIR2</accession>
<keyword evidence="6" id="KW-1185">Reference proteome</keyword>
<dbReference type="OMA" id="MLCAINK"/>